<feature type="domain" description="SpoU L30e-like N-terminal" evidence="5">
    <location>
        <begin position="28"/>
        <end position="117"/>
    </location>
</feature>
<dbReference type="InterPro" id="IPR029028">
    <property type="entry name" value="Alpha/beta_knot_MTases"/>
</dbReference>
<evidence type="ECO:0000256" key="3">
    <source>
        <dbReference type="SAM" id="MobiDB-lite"/>
    </source>
</evidence>
<dbReference type="PANTHER" id="PTHR43191:SF2">
    <property type="entry name" value="RRNA METHYLTRANSFERASE 3, MITOCHONDRIAL"/>
    <property type="match status" value="1"/>
</dbReference>
<dbReference type="SUPFAM" id="SSF75217">
    <property type="entry name" value="alpha/beta knot"/>
    <property type="match status" value="1"/>
</dbReference>
<dbReference type="InterPro" id="IPR054578">
    <property type="entry name" value="SpoU_sub_bind-like_N"/>
</dbReference>
<name>A0A7K0CZD2_9NOCA</name>
<evidence type="ECO:0000259" key="4">
    <source>
        <dbReference type="Pfam" id="PF00588"/>
    </source>
</evidence>
<keyword evidence="2 6" id="KW-0808">Transferase</keyword>
<evidence type="ECO:0000256" key="2">
    <source>
        <dbReference type="ARBA" id="ARBA00022679"/>
    </source>
</evidence>
<evidence type="ECO:0000313" key="7">
    <source>
        <dbReference type="Proteomes" id="UP000438448"/>
    </source>
</evidence>
<dbReference type="GO" id="GO:0006396">
    <property type="term" value="P:RNA processing"/>
    <property type="evidence" value="ECO:0007669"/>
    <property type="project" value="InterPro"/>
</dbReference>
<dbReference type="GO" id="GO:0008173">
    <property type="term" value="F:RNA methyltransferase activity"/>
    <property type="evidence" value="ECO:0007669"/>
    <property type="project" value="InterPro"/>
</dbReference>
<dbReference type="EC" id="2.1.1.208" evidence="6"/>
<dbReference type="Pfam" id="PF22655">
    <property type="entry name" value="SpoU_sub_bind_like"/>
    <property type="match status" value="1"/>
</dbReference>
<feature type="region of interest" description="Disordered" evidence="3">
    <location>
        <begin position="1"/>
        <end position="20"/>
    </location>
</feature>
<dbReference type="InterPro" id="IPR051259">
    <property type="entry name" value="rRNA_Methyltransferase"/>
</dbReference>
<protein>
    <submittedName>
        <fullName evidence="6">23S rRNA (Uridine(2479)-2'-O)-methyltransferase</fullName>
        <ecNumber evidence="6">2.1.1.208</ecNumber>
    </submittedName>
</protein>
<comment type="caution">
    <text evidence="6">The sequence shown here is derived from an EMBL/GenBank/DDBJ whole genome shotgun (WGS) entry which is preliminary data.</text>
</comment>
<accession>A0A7K0CZD2</accession>
<dbReference type="InterPro" id="IPR029026">
    <property type="entry name" value="tRNA_m1G_MTases_N"/>
</dbReference>
<dbReference type="Gene3D" id="3.30.1330.30">
    <property type="match status" value="1"/>
</dbReference>
<proteinExistence type="predicted"/>
<dbReference type="GO" id="GO:0032259">
    <property type="term" value="P:methylation"/>
    <property type="evidence" value="ECO:0007669"/>
    <property type="project" value="UniProtKB-KW"/>
</dbReference>
<dbReference type="Proteomes" id="UP000438448">
    <property type="component" value="Unassembled WGS sequence"/>
</dbReference>
<dbReference type="SUPFAM" id="SSF55315">
    <property type="entry name" value="L30e-like"/>
    <property type="match status" value="1"/>
</dbReference>
<sequence length="292" mass="31271">MVGCHVSGPATSGPRTRKAEPLKVTVRNARFQQWEALLTNRNKRQRAGAFLIQGVRPITLAAANGWRFESLLRPEGRQLSEWARGIIADGAAEVVDVAPELLAELGERGSGEPELLAVGAIRPDDFDRIPCGTDFFGIVFDRPTSPGNVGTLIRSADAFGASAVVVTGHAADIYDPKAVRASTGSLFSLPVVRARSTDEVADWVRARQRAGVPVRIVGTDEHGTADIADYDLTGPRLIVIGNETSGLSARWRDVCDDIVRIPIGGGASSLNAATAGSVLLYEADRQRRIVQR</sequence>
<gene>
    <name evidence="6" type="primary">aviRb</name>
    <name evidence="6" type="ORF">NRB20_10930</name>
</gene>
<feature type="domain" description="tRNA/rRNA methyltransferase SpoU type" evidence="4">
    <location>
        <begin position="138"/>
        <end position="281"/>
    </location>
</feature>
<keyword evidence="1 6" id="KW-0489">Methyltransferase</keyword>
<dbReference type="PANTHER" id="PTHR43191">
    <property type="entry name" value="RRNA METHYLTRANSFERASE 3"/>
    <property type="match status" value="1"/>
</dbReference>
<dbReference type="GO" id="GO:0003723">
    <property type="term" value="F:RNA binding"/>
    <property type="evidence" value="ECO:0007669"/>
    <property type="project" value="InterPro"/>
</dbReference>
<dbReference type="InterPro" id="IPR029064">
    <property type="entry name" value="Ribosomal_eL30-like_sf"/>
</dbReference>
<dbReference type="EMBL" id="WEGK01000002">
    <property type="protein sequence ID" value="MQY18024.1"/>
    <property type="molecule type" value="Genomic_DNA"/>
</dbReference>
<dbReference type="Pfam" id="PF00588">
    <property type="entry name" value="SpoU_methylase"/>
    <property type="match status" value="1"/>
</dbReference>
<reference evidence="6 7" key="1">
    <citation type="submission" date="2019-10" db="EMBL/GenBank/DDBJ databases">
        <title>Nocardia macrotermitis sp. nov. and Nocardia aurantia sp. nov., isolated from the gut of fungus growing-termite Macrotermes natalensis.</title>
        <authorList>
            <person name="Benndorf R."/>
            <person name="Schwitalla J."/>
            <person name="Martin K."/>
            <person name="De Beer W."/>
            <person name="Kaster A.-K."/>
            <person name="Vollmers J."/>
            <person name="Poulsen M."/>
            <person name="Beemelmanns C."/>
        </authorList>
    </citation>
    <scope>NUCLEOTIDE SEQUENCE [LARGE SCALE GENOMIC DNA]</scope>
    <source>
        <strain evidence="6 7">RB20</strain>
    </source>
</reference>
<organism evidence="6 7">
    <name type="scientific">Nocardia macrotermitis</name>
    <dbReference type="NCBI Taxonomy" id="2585198"/>
    <lineage>
        <taxon>Bacteria</taxon>
        <taxon>Bacillati</taxon>
        <taxon>Actinomycetota</taxon>
        <taxon>Actinomycetes</taxon>
        <taxon>Mycobacteriales</taxon>
        <taxon>Nocardiaceae</taxon>
        <taxon>Nocardia</taxon>
    </lineage>
</organism>
<evidence type="ECO:0000256" key="1">
    <source>
        <dbReference type="ARBA" id="ARBA00022603"/>
    </source>
</evidence>
<evidence type="ECO:0000259" key="5">
    <source>
        <dbReference type="Pfam" id="PF22655"/>
    </source>
</evidence>
<evidence type="ECO:0000313" key="6">
    <source>
        <dbReference type="EMBL" id="MQY18024.1"/>
    </source>
</evidence>
<dbReference type="AlphaFoldDB" id="A0A7K0CZD2"/>
<dbReference type="Gene3D" id="3.40.1280.10">
    <property type="match status" value="1"/>
</dbReference>
<keyword evidence="7" id="KW-1185">Reference proteome</keyword>
<dbReference type="InterPro" id="IPR001537">
    <property type="entry name" value="SpoU_MeTrfase"/>
</dbReference>